<dbReference type="RefSeq" id="WP_073019966.1">
    <property type="nucleotide sequence ID" value="NZ_FQWF01000009.1"/>
</dbReference>
<accession>A0A1M5M5E7</accession>
<keyword evidence="2" id="KW-1185">Reference proteome</keyword>
<gene>
    <name evidence="1" type="ORF">SAMN05444372_10955</name>
</gene>
<dbReference type="Proteomes" id="UP000184020">
    <property type="component" value="Unassembled WGS sequence"/>
</dbReference>
<reference evidence="2" key="1">
    <citation type="submission" date="2016-11" db="EMBL/GenBank/DDBJ databases">
        <authorList>
            <person name="Varghese N."/>
            <person name="Submissions S."/>
        </authorList>
    </citation>
    <scope>NUCLEOTIDE SEQUENCE [LARGE SCALE GENOMIC DNA]</scope>
    <source>
        <strain evidence="2">DSM 17659</strain>
    </source>
</reference>
<dbReference type="STRING" id="229205.SAMN05444372_10955"/>
<name>A0A1M5M5E7_9FLAO</name>
<organism evidence="1 2">
    <name type="scientific">Flavobacterium micromati</name>
    <dbReference type="NCBI Taxonomy" id="229205"/>
    <lineage>
        <taxon>Bacteria</taxon>
        <taxon>Pseudomonadati</taxon>
        <taxon>Bacteroidota</taxon>
        <taxon>Flavobacteriia</taxon>
        <taxon>Flavobacteriales</taxon>
        <taxon>Flavobacteriaceae</taxon>
        <taxon>Flavobacterium</taxon>
    </lineage>
</organism>
<dbReference type="OrthoDB" id="1432119at2"/>
<evidence type="ECO:0000313" key="2">
    <source>
        <dbReference type="Proteomes" id="UP000184020"/>
    </source>
</evidence>
<dbReference type="AlphaFoldDB" id="A0A1M5M5E7"/>
<evidence type="ECO:0000313" key="1">
    <source>
        <dbReference type="EMBL" id="SHG72485.1"/>
    </source>
</evidence>
<dbReference type="EMBL" id="FQWF01000009">
    <property type="protein sequence ID" value="SHG72485.1"/>
    <property type="molecule type" value="Genomic_DNA"/>
</dbReference>
<sequence length="208" mass="24364">MFTQEFKKAIQELPSAEKDKLIFRLLKKDRDLTNRLHFELVDTETVEDKRMAFEKVMIKKIDHFTEQFYSVGYLLQDTRYVSGDISAHVKITKDKFGEISLNIKMLNHLLLLNNERIQSQSYGKAYTMCIYVIARAFKILILIKAIDDDYFLDFKEDLQKLGILIGKNSLLMKTAIHNGLDVNWLINGEIPQDIVAYHKNIRQQGYLK</sequence>
<protein>
    <submittedName>
        <fullName evidence="1">Uncharacterized protein</fullName>
    </submittedName>
</protein>
<proteinExistence type="predicted"/>